<dbReference type="Proteomes" id="UP001607303">
    <property type="component" value="Unassembled WGS sequence"/>
</dbReference>
<keyword evidence="2" id="KW-1185">Reference proteome</keyword>
<dbReference type="EMBL" id="JAYRBN010000116">
    <property type="protein sequence ID" value="KAL2721027.1"/>
    <property type="molecule type" value="Genomic_DNA"/>
</dbReference>
<sequence length="206" mass="22768">MKFVRVLGPSRRRGSSSIVAGETSKNALLERSAGYSCEEEGAEPQATLCVARFDGTRADASNYSPIFAAAAPSSAFKHLDNSDYRPSFTTNLFDLDFRVHEVEKCNYGEFARKAEDLWTMGVADRARCLNIWNDPDGWVTPRKTCGESVTKRSTAGGLQMPGDYGSMLREFSSSGRLRKLEENVGCASDSNWNEILEEEPSRKTVS</sequence>
<gene>
    <name evidence="1" type="ORF">V1477_019847</name>
</gene>
<reference evidence="1 2" key="1">
    <citation type="journal article" date="2024" name="Ann. Entomol. Soc. Am.">
        <title>Genomic analyses of the southern and eastern yellowjacket wasps (Hymenoptera: Vespidae) reveal evolutionary signatures of social life.</title>
        <authorList>
            <person name="Catto M.A."/>
            <person name="Caine P.B."/>
            <person name="Orr S.E."/>
            <person name="Hunt B.G."/>
            <person name="Goodisman M.A.D."/>
        </authorList>
    </citation>
    <scope>NUCLEOTIDE SEQUENCE [LARGE SCALE GENOMIC DNA]</scope>
    <source>
        <strain evidence="1">232</strain>
        <tissue evidence="1">Head and thorax</tissue>
    </source>
</reference>
<accession>A0ABD2AL20</accession>
<evidence type="ECO:0000313" key="1">
    <source>
        <dbReference type="EMBL" id="KAL2721027.1"/>
    </source>
</evidence>
<proteinExistence type="predicted"/>
<protein>
    <submittedName>
        <fullName evidence="1">Uncharacterized protein</fullName>
    </submittedName>
</protein>
<dbReference type="AlphaFoldDB" id="A0ABD2AL20"/>
<name>A0ABD2AL20_VESMC</name>
<evidence type="ECO:0000313" key="2">
    <source>
        <dbReference type="Proteomes" id="UP001607303"/>
    </source>
</evidence>
<comment type="caution">
    <text evidence="1">The sequence shown here is derived from an EMBL/GenBank/DDBJ whole genome shotgun (WGS) entry which is preliminary data.</text>
</comment>
<organism evidence="1 2">
    <name type="scientific">Vespula maculifrons</name>
    <name type="common">Eastern yellow jacket</name>
    <name type="synonym">Wasp</name>
    <dbReference type="NCBI Taxonomy" id="7453"/>
    <lineage>
        <taxon>Eukaryota</taxon>
        <taxon>Metazoa</taxon>
        <taxon>Ecdysozoa</taxon>
        <taxon>Arthropoda</taxon>
        <taxon>Hexapoda</taxon>
        <taxon>Insecta</taxon>
        <taxon>Pterygota</taxon>
        <taxon>Neoptera</taxon>
        <taxon>Endopterygota</taxon>
        <taxon>Hymenoptera</taxon>
        <taxon>Apocrita</taxon>
        <taxon>Aculeata</taxon>
        <taxon>Vespoidea</taxon>
        <taxon>Vespidae</taxon>
        <taxon>Vespinae</taxon>
        <taxon>Vespula</taxon>
    </lineage>
</organism>